<evidence type="ECO:0000313" key="9">
    <source>
        <dbReference type="Proteomes" id="UP001642720"/>
    </source>
</evidence>
<dbReference type="InterPro" id="IPR045861">
    <property type="entry name" value="CorA_cytoplasmic_dom"/>
</dbReference>
<evidence type="ECO:0000256" key="3">
    <source>
        <dbReference type="ARBA" id="ARBA00022692"/>
    </source>
</evidence>
<dbReference type="Gene3D" id="1.20.58.340">
    <property type="entry name" value="Magnesium transport protein CorA, transmembrane region"/>
    <property type="match status" value="2"/>
</dbReference>
<feature type="compositionally biased region" description="Basic residues" evidence="6">
    <location>
        <begin position="52"/>
        <end position="71"/>
    </location>
</feature>
<feature type="transmembrane region" description="Helical" evidence="7">
    <location>
        <begin position="826"/>
        <end position="847"/>
    </location>
</feature>
<keyword evidence="3 7" id="KW-0812">Transmembrane</keyword>
<evidence type="ECO:0000256" key="1">
    <source>
        <dbReference type="ARBA" id="ARBA00004141"/>
    </source>
</evidence>
<accession>A0ABY2HE81</accession>
<comment type="similarity">
    <text evidence="2">Belongs to the CorA metal ion transporter (MIT) (TC 1.A.35) family.</text>
</comment>
<dbReference type="InterPro" id="IPR002523">
    <property type="entry name" value="MgTranspt_CorA/ZnTranspt_ZntB"/>
</dbReference>
<dbReference type="InterPro" id="IPR045863">
    <property type="entry name" value="CorA_TM1_TM2"/>
</dbReference>
<dbReference type="Gene3D" id="3.30.460.20">
    <property type="entry name" value="CorA soluble domain-like"/>
    <property type="match status" value="1"/>
</dbReference>
<sequence length="854" mass="95425">MSSSNRLSPLGPDPSAAASPAPASAPASAPLATAQPAAQPSPQPSQSQSQRSQKKKRNHRGGKKKRPRRKSFALLHDHDELGESSGNGFYGVAQANLSGTSIDSEALLDHREQQPMRVRRSSTIAGPGSFQNPFSSVSNSRLRSMHTAQSGDESPSGRWDESAPLLSELARRPASQAGMPSYGASDARQGRTRSRRQSSSSSKERLRTAYSSMDNKYDINHPPSIPGSPTFGPSDGIELNFGDVMMRDELSVESGDEALSDAEGTHRPDREMRLPPQASGDVCFPGPGMSDIGDDEIASRYDDRRYRTRRRRGQWPDLSVLENWAQFEKEDSSNERRVKTITEPQLINGRLRPIRKGWFQTEEEAPYRFTYFNEEFQSTIHSQSISGLVQQGSDFQALFIPEPRILSSDEESDSEDVTPPPSKPRFSAEGLEADAKPPTLDTRKDGLMSPPARDGTSSSSRSASVHGNKSPDHLTPKDSNNSNNAGEPKVSEKPVRYGERPVWWLDILSPTEDEMKVLAKAFGIHPLTAEDVMLQEAREKVELFRNYYFVNYRTFDQDFTSDNFLEPVNMYVIVFREGVLSFHFSMTPHLANVRRRIRQLRDYLILSSDWISYAIIDDITDVFQPLIQNIEDEVDEIDDSILQLHTSTDKRLNDEKAAKHDDTATIPDSSGDMLRRVGDCRKRVMSLYRLLGNKADVIKGLAKRCNEKWEVAPRSEIGLYLGDIQDHIVTMTSNLSHYEKYVPSLPSSASDMVKLANAFSLSRILARSHANYLAQINIRMNERQEQTADVLGKLTVLGTIVLPMNIITGLWGMNVWVPGQEYEGDLTWFVCITAGLLLFGVACYMIAKRVYNIV</sequence>
<gene>
    <name evidence="8" type="ORF">CCMA1212_001814</name>
</gene>
<evidence type="ECO:0000256" key="2">
    <source>
        <dbReference type="ARBA" id="ARBA00009765"/>
    </source>
</evidence>
<dbReference type="SUPFAM" id="SSF144083">
    <property type="entry name" value="Magnesium transport protein CorA, transmembrane region"/>
    <property type="match status" value="1"/>
</dbReference>
<dbReference type="SUPFAM" id="SSF143865">
    <property type="entry name" value="CorA soluble domain-like"/>
    <property type="match status" value="1"/>
</dbReference>
<dbReference type="PANTHER" id="PTHR21535:SF51">
    <property type="entry name" value="MANGANESE RESISTANCE PROTEIN MNR2"/>
    <property type="match status" value="1"/>
</dbReference>
<feature type="region of interest" description="Disordered" evidence="6">
    <location>
        <begin position="405"/>
        <end position="493"/>
    </location>
</feature>
<protein>
    <submittedName>
        <fullName evidence="8">Uncharacterized protein</fullName>
    </submittedName>
</protein>
<feature type="transmembrane region" description="Helical" evidence="7">
    <location>
        <begin position="790"/>
        <end position="814"/>
    </location>
</feature>
<feature type="transmembrane region" description="Helical" evidence="7">
    <location>
        <begin position="570"/>
        <end position="591"/>
    </location>
</feature>
<evidence type="ECO:0000256" key="4">
    <source>
        <dbReference type="ARBA" id="ARBA00022989"/>
    </source>
</evidence>
<name>A0ABY2HE81_9HYPO</name>
<proteinExistence type="inferred from homology"/>
<evidence type="ECO:0000313" key="8">
    <source>
        <dbReference type="EMBL" id="TFB05951.1"/>
    </source>
</evidence>
<dbReference type="PANTHER" id="PTHR21535">
    <property type="entry name" value="MAGNESIUM AND COBALT TRANSPORT PROTEIN/MITOCHONDRIAL IMPORT INNER MEMBRANE TRANSLOCASE SUBUNIT TIM8"/>
    <property type="match status" value="1"/>
</dbReference>
<dbReference type="Proteomes" id="UP001642720">
    <property type="component" value="Unassembled WGS sequence"/>
</dbReference>
<keyword evidence="5 7" id="KW-0472">Membrane</keyword>
<comment type="subcellular location">
    <subcellularLocation>
        <location evidence="1">Membrane</location>
        <topology evidence="1">Multi-pass membrane protein</topology>
    </subcellularLocation>
</comment>
<feature type="region of interest" description="Disordered" evidence="6">
    <location>
        <begin position="253"/>
        <end position="281"/>
    </location>
</feature>
<reference evidence="8 9" key="1">
    <citation type="submission" date="2018-01" db="EMBL/GenBank/DDBJ databases">
        <title>Genome characterization of the sugarcane-associated fungus Trichoderma ghanense CCMA-1212 and their application in lignocelulose bioconversion.</title>
        <authorList>
            <person name="Steindorff A.S."/>
            <person name="Mendes T.D."/>
            <person name="Vilela E.S.D."/>
            <person name="Rodrigues D.S."/>
            <person name="Formighieri E.F."/>
            <person name="Melo I.S."/>
            <person name="Favaro L.C.L."/>
        </authorList>
    </citation>
    <scope>NUCLEOTIDE SEQUENCE [LARGE SCALE GENOMIC DNA]</scope>
    <source>
        <strain evidence="8 9">CCMA-1212</strain>
    </source>
</reference>
<organism evidence="8 9">
    <name type="scientific">Trichoderma ghanense</name>
    <dbReference type="NCBI Taxonomy" id="65468"/>
    <lineage>
        <taxon>Eukaryota</taxon>
        <taxon>Fungi</taxon>
        <taxon>Dikarya</taxon>
        <taxon>Ascomycota</taxon>
        <taxon>Pezizomycotina</taxon>
        <taxon>Sordariomycetes</taxon>
        <taxon>Hypocreomycetidae</taxon>
        <taxon>Hypocreales</taxon>
        <taxon>Hypocreaceae</taxon>
        <taxon>Trichoderma</taxon>
    </lineage>
</organism>
<comment type="caution">
    <text evidence="8">The sequence shown here is derived from an EMBL/GenBank/DDBJ whole genome shotgun (WGS) entry which is preliminary data.</text>
</comment>
<dbReference type="CDD" id="cd12829">
    <property type="entry name" value="Alr1p-like"/>
    <property type="match status" value="1"/>
</dbReference>
<dbReference type="GeneID" id="300573678"/>
<dbReference type="Pfam" id="PF01544">
    <property type="entry name" value="CorA"/>
    <property type="match status" value="2"/>
</dbReference>
<dbReference type="EMBL" id="PPTA01000002">
    <property type="protein sequence ID" value="TFB05951.1"/>
    <property type="molecule type" value="Genomic_DNA"/>
</dbReference>
<dbReference type="InterPro" id="IPR044089">
    <property type="entry name" value="Alr1-like"/>
</dbReference>
<keyword evidence="9" id="KW-1185">Reference proteome</keyword>
<keyword evidence="4 7" id="KW-1133">Transmembrane helix</keyword>
<feature type="compositionally biased region" description="Low complexity" evidence="6">
    <location>
        <begin position="14"/>
        <end position="51"/>
    </location>
</feature>
<evidence type="ECO:0000256" key="6">
    <source>
        <dbReference type="SAM" id="MobiDB-lite"/>
    </source>
</evidence>
<dbReference type="RefSeq" id="XP_073562152.1">
    <property type="nucleotide sequence ID" value="XM_073699228.1"/>
</dbReference>
<evidence type="ECO:0000256" key="5">
    <source>
        <dbReference type="ARBA" id="ARBA00023136"/>
    </source>
</evidence>
<feature type="region of interest" description="Disordered" evidence="6">
    <location>
        <begin position="1"/>
        <end position="208"/>
    </location>
</feature>
<feature type="compositionally biased region" description="Basic and acidic residues" evidence="6">
    <location>
        <begin position="263"/>
        <end position="273"/>
    </location>
</feature>
<feature type="compositionally biased region" description="Polar residues" evidence="6">
    <location>
        <begin position="121"/>
        <end position="153"/>
    </location>
</feature>
<evidence type="ECO:0000256" key="7">
    <source>
        <dbReference type="SAM" id="Phobius"/>
    </source>
</evidence>